<evidence type="ECO:0000256" key="1">
    <source>
        <dbReference type="PROSITE-ProRule" id="PRU00325"/>
    </source>
</evidence>
<evidence type="ECO:0000259" key="2">
    <source>
        <dbReference type="PROSITE" id="PS50966"/>
    </source>
</evidence>
<keyword evidence="1" id="KW-0863">Zinc-finger</keyword>
<dbReference type="Pfam" id="PF04434">
    <property type="entry name" value="SWIM"/>
    <property type="match status" value="1"/>
</dbReference>
<keyword evidence="1" id="KW-0862">Zinc</keyword>
<feature type="domain" description="SWIM-type" evidence="2">
    <location>
        <begin position="64"/>
        <end position="103"/>
    </location>
</feature>
<keyword evidence="1" id="KW-0479">Metal-binding</keyword>
<accession>A0ABD1EDZ8</accession>
<gene>
    <name evidence="3" type="ORF">ABEB36_010881</name>
</gene>
<dbReference type="InterPro" id="IPR007527">
    <property type="entry name" value="Znf_SWIM"/>
</dbReference>
<comment type="caution">
    <text evidence="3">The sequence shown here is derived from an EMBL/GenBank/DDBJ whole genome shotgun (WGS) entry which is preliminary data.</text>
</comment>
<dbReference type="GO" id="GO:0008270">
    <property type="term" value="F:zinc ion binding"/>
    <property type="evidence" value="ECO:0007669"/>
    <property type="project" value="UniProtKB-KW"/>
</dbReference>
<protein>
    <recommendedName>
        <fullName evidence="2">SWIM-type domain-containing protein</fullName>
    </recommendedName>
</protein>
<sequence>MATVTISCGFQSVSLEYFRKKSISQGKKLFESKHIDSVKEEIYGKHRTIYGKVQSQVKVNQEKYKVRIELREDRQVLKSYCTCMAGLSKRGCKHAAAVCTFVNEESTICKTDLPLCWNKPSEAQIERYKKGCSIDVLFPQKIPALDKSFSFERVENVPQLHYSIVCPFIKYLETEESVEALRNSQREEREEQRQKLIHTCQALYRMQFDCTTYYYYYYESLNDLGVGTIKFRRIQCPTEFQHFYNTIKLTEDDWMKIASESHSQSACYQWHCERFKRITSSTRAHRIKTREQNFESCSTI</sequence>
<dbReference type="PROSITE" id="PS50966">
    <property type="entry name" value="ZF_SWIM"/>
    <property type="match status" value="1"/>
</dbReference>
<evidence type="ECO:0000313" key="4">
    <source>
        <dbReference type="Proteomes" id="UP001566132"/>
    </source>
</evidence>
<dbReference type="Proteomes" id="UP001566132">
    <property type="component" value="Unassembled WGS sequence"/>
</dbReference>
<dbReference type="AlphaFoldDB" id="A0ABD1EDZ8"/>
<dbReference type="EMBL" id="JBDJPC010000008">
    <property type="protein sequence ID" value="KAL1492655.1"/>
    <property type="molecule type" value="Genomic_DNA"/>
</dbReference>
<keyword evidence="4" id="KW-1185">Reference proteome</keyword>
<reference evidence="3 4" key="1">
    <citation type="submission" date="2024-05" db="EMBL/GenBank/DDBJ databases">
        <title>Genetic variation in Jamaican populations of the coffee berry borer (Hypothenemus hampei).</title>
        <authorList>
            <person name="Errbii M."/>
            <person name="Myrie A."/>
        </authorList>
    </citation>
    <scope>NUCLEOTIDE SEQUENCE [LARGE SCALE GENOMIC DNA]</scope>
    <source>
        <strain evidence="3">JA-Hopewell-2020-01-JO</strain>
        <tissue evidence="3">Whole body</tissue>
    </source>
</reference>
<proteinExistence type="predicted"/>
<name>A0ABD1EDZ8_HYPHA</name>
<organism evidence="3 4">
    <name type="scientific">Hypothenemus hampei</name>
    <name type="common">Coffee berry borer</name>
    <dbReference type="NCBI Taxonomy" id="57062"/>
    <lineage>
        <taxon>Eukaryota</taxon>
        <taxon>Metazoa</taxon>
        <taxon>Ecdysozoa</taxon>
        <taxon>Arthropoda</taxon>
        <taxon>Hexapoda</taxon>
        <taxon>Insecta</taxon>
        <taxon>Pterygota</taxon>
        <taxon>Neoptera</taxon>
        <taxon>Endopterygota</taxon>
        <taxon>Coleoptera</taxon>
        <taxon>Polyphaga</taxon>
        <taxon>Cucujiformia</taxon>
        <taxon>Curculionidae</taxon>
        <taxon>Scolytinae</taxon>
        <taxon>Hypothenemus</taxon>
    </lineage>
</organism>
<evidence type="ECO:0000313" key="3">
    <source>
        <dbReference type="EMBL" id="KAL1492655.1"/>
    </source>
</evidence>